<sequence>MHPEDRIRSIAEFREALELPTFWAEMQRQSVELGALRSHSGTTGFGALAELGDDDAAPSDLGPATLPPPEERAMPAAAPRRPRPDAAERARTPAERPRPPAPATRSGTPPAPHAAGAAARARPRDARTLAGGVLAVASVLVLLGLAAWRPGSDAPVPPPPRPPRRRPALRRRPRRRPLPRPPQRLRPRRPLPTPSARTCASTSRPGAWCTSTGRCRA</sequence>
<dbReference type="AlphaFoldDB" id="A0A853ITM2"/>
<keyword evidence="2" id="KW-0812">Transmembrane</keyword>
<organism evidence="3 4">
    <name type="scientific">Ottowia beijingensis</name>
    <dbReference type="NCBI Taxonomy" id="1207057"/>
    <lineage>
        <taxon>Bacteria</taxon>
        <taxon>Pseudomonadati</taxon>
        <taxon>Pseudomonadota</taxon>
        <taxon>Betaproteobacteria</taxon>
        <taxon>Burkholderiales</taxon>
        <taxon>Comamonadaceae</taxon>
        <taxon>Ottowia</taxon>
    </lineage>
</organism>
<feature type="compositionally biased region" description="Low complexity" evidence="1">
    <location>
        <begin position="103"/>
        <end position="120"/>
    </location>
</feature>
<feature type="region of interest" description="Disordered" evidence="1">
    <location>
        <begin position="149"/>
        <end position="217"/>
    </location>
</feature>
<dbReference type="EMBL" id="JACCKX010000001">
    <property type="protein sequence ID" value="NZA01061.1"/>
    <property type="molecule type" value="Genomic_DNA"/>
</dbReference>
<keyword evidence="2" id="KW-0472">Membrane</keyword>
<keyword evidence="4" id="KW-1185">Reference proteome</keyword>
<feature type="region of interest" description="Disordered" evidence="1">
    <location>
        <begin position="38"/>
        <end position="124"/>
    </location>
</feature>
<proteinExistence type="predicted"/>
<name>A0A853ITM2_9BURK</name>
<evidence type="ECO:0000313" key="3">
    <source>
        <dbReference type="EMBL" id="NZA01061.1"/>
    </source>
</evidence>
<feature type="compositionally biased region" description="Basic residues" evidence="1">
    <location>
        <begin position="162"/>
        <end position="189"/>
    </location>
</feature>
<gene>
    <name evidence="3" type="ORF">H0I39_03485</name>
</gene>
<feature type="transmembrane region" description="Helical" evidence="2">
    <location>
        <begin position="129"/>
        <end position="148"/>
    </location>
</feature>
<dbReference type="RefSeq" id="WP_180549572.1">
    <property type="nucleotide sequence ID" value="NZ_JACCKX010000001.1"/>
</dbReference>
<evidence type="ECO:0000256" key="1">
    <source>
        <dbReference type="SAM" id="MobiDB-lite"/>
    </source>
</evidence>
<protein>
    <submittedName>
        <fullName evidence="3">Uncharacterized protein</fullName>
    </submittedName>
</protein>
<keyword evidence="2" id="KW-1133">Transmembrane helix</keyword>
<accession>A0A853ITM2</accession>
<feature type="compositionally biased region" description="Basic and acidic residues" evidence="1">
    <location>
        <begin position="82"/>
        <end position="98"/>
    </location>
</feature>
<dbReference type="Proteomes" id="UP000589716">
    <property type="component" value="Unassembled WGS sequence"/>
</dbReference>
<comment type="caution">
    <text evidence="3">The sequence shown here is derived from an EMBL/GenBank/DDBJ whole genome shotgun (WGS) entry which is preliminary data.</text>
</comment>
<evidence type="ECO:0000256" key="2">
    <source>
        <dbReference type="SAM" id="Phobius"/>
    </source>
</evidence>
<evidence type="ECO:0000313" key="4">
    <source>
        <dbReference type="Proteomes" id="UP000589716"/>
    </source>
</evidence>
<reference evidence="3 4" key="1">
    <citation type="submission" date="2020-07" db="EMBL/GenBank/DDBJ databases">
        <authorList>
            <person name="Maaloum M."/>
        </authorList>
    </citation>
    <scope>NUCLEOTIDE SEQUENCE [LARGE SCALE GENOMIC DNA]</scope>
    <source>
        <strain evidence="3 4">GCS-AN-3</strain>
    </source>
</reference>
<feature type="compositionally biased region" description="Polar residues" evidence="1">
    <location>
        <begin position="195"/>
        <end position="217"/>
    </location>
</feature>